<keyword evidence="2" id="KW-1185">Reference proteome</keyword>
<dbReference type="EMBL" id="JBHFNT010000232">
    <property type="protein sequence ID" value="MFB2838042.1"/>
    <property type="molecule type" value="Genomic_DNA"/>
</dbReference>
<gene>
    <name evidence="1" type="ORF">ACE1CA_26375</name>
</gene>
<evidence type="ECO:0000313" key="2">
    <source>
        <dbReference type="Proteomes" id="UP001576780"/>
    </source>
</evidence>
<evidence type="ECO:0000313" key="1">
    <source>
        <dbReference type="EMBL" id="MFB2838042.1"/>
    </source>
</evidence>
<accession>A0ABV4WSH6</accession>
<name>A0ABV4WSH6_9CYAN</name>
<dbReference type="RefSeq" id="WP_413280377.1">
    <property type="nucleotide sequence ID" value="NZ_JBHFNT010000232.1"/>
</dbReference>
<dbReference type="Proteomes" id="UP001576780">
    <property type="component" value="Unassembled WGS sequence"/>
</dbReference>
<protein>
    <submittedName>
        <fullName evidence="1">Uncharacterized protein</fullName>
    </submittedName>
</protein>
<reference evidence="1 2" key="1">
    <citation type="submission" date="2024-09" db="EMBL/GenBank/DDBJ databases">
        <title>Floridaenema gen nov. (Aerosakkonemataceae, Aerosakkonematales ord. nov., Cyanobacteria) from benthic tropical and subtropical fresh waters, with the description of four new species.</title>
        <authorList>
            <person name="Moretto J.A."/>
            <person name="Berthold D.E."/>
            <person name="Lefler F.W."/>
            <person name="Huang I.-S."/>
            <person name="Laughinghouse H. IV."/>
        </authorList>
    </citation>
    <scope>NUCLEOTIDE SEQUENCE [LARGE SCALE GENOMIC DNA]</scope>
    <source>
        <strain evidence="1 2">BLCC-F167</strain>
    </source>
</reference>
<proteinExistence type="predicted"/>
<comment type="caution">
    <text evidence="1">The sequence shown here is derived from an EMBL/GenBank/DDBJ whole genome shotgun (WGS) entry which is preliminary data.</text>
</comment>
<sequence length="49" mass="5572">MLFTFVTRFTSLLYYGKICHFLPNSVVSDMPTTRIAIAPAMRSIIEFGN</sequence>
<organism evidence="1 2">
    <name type="scientific">Floridaenema evergladense BLCC-F167</name>
    <dbReference type="NCBI Taxonomy" id="3153639"/>
    <lineage>
        <taxon>Bacteria</taxon>
        <taxon>Bacillati</taxon>
        <taxon>Cyanobacteriota</taxon>
        <taxon>Cyanophyceae</taxon>
        <taxon>Oscillatoriophycideae</taxon>
        <taxon>Aerosakkonematales</taxon>
        <taxon>Aerosakkonemataceae</taxon>
        <taxon>Floridanema</taxon>
        <taxon>Floridanema evergladense</taxon>
    </lineage>
</organism>